<name>A0ABP5QJX6_9MICO</name>
<keyword evidence="1" id="KW-0812">Transmembrane</keyword>
<dbReference type="Proteomes" id="UP001500929">
    <property type="component" value="Unassembled WGS sequence"/>
</dbReference>
<keyword evidence="3" id="KW-1185">Reference proteome</keyword>
<feature type="transmembrane region" description="Helical" evidence="1">
    <location>
        <begin position="62"/>
        <end position="82"/>
    </location>
</feature>
<proteinExistence type="predicted"/>
<protein>
    <recommendedName>
        <fullName evidence="4">PrsW family intramembrane metalloprotease</fullName>
    </recommendedName>
</protein>
<feature type="transmembrane region" description="Helical" evidence="1">
    <location>
        <begin position="134"/>
        <end position="155"/>
    </location>
</feature>
<evidence type="ECO:0008006" key="4">
    <source>
        <dbReference type="Google" id="ProtNLM"/>
    </source>
</evidence>
<evidence type="ECO:0000313" key="2">
    <source>
        <dbReference type="EMBL" id="GAA2235489.1"/>
    </source>
</evidence>
<gene>
    <name evidence="2" type="ORF">GCM10009851_20640</name>
</gene>
<feature type="transmembrane region" description="Helical" evidence="1">
    <location>
        <begin position="31"/>
        <end position="50"/>
    </location>
</feature>
<comment type="caution">
    <text evidence="2">The sequence shown here is derived from an EMBL/GenBank/DDBJ whole genome shotgun (WGS) entry which is preliminary data.</text>
</comment>
<evidence type="ECO:0000313" key="3">
    <source>
        <dbReference type="Proteomes" id="UP001500929"/>
    </source>
</evidence>
<dbReference type="Pfam" id="PF13367">
    <property type="entry name" value="PrsW-protease"/>
    <property type="match status" value="1"/>
</dbReference>
<dbReference type="PANTHER" id="PTHR36844">
    <property type="entry name" value="PROTEASE PRSW"/>
    <property type="match status" value="1"/>
</dbReference>
<dbReference type="PANTHER" id="PTHR36844:SF1">
    <property type="entry name" value="PROTEASE PRSW"/>
    <property type="match status" value="1"/>
</dbReference>
<dbReference type="InterPro" id="IPR026898">
    <property type="entry name" value="PrsW"/>
</dbReference>
<organism evidence="2 3">
    <name type="scientific">Herbiconiux moechotypicola</name>
    <dbReference type="NCBI Taxonomy" id="637393"/>
    <lineage>
        <taxon>Bacteria</taxon>
        <taxon>Bacillati</taxon>
        <taxon>Actinomycetota</taxon>
        <taxon>Actinomycetes</taxon>
        <taxon>Micrococcales</taxon>
        <taxon>Microbacteriaceae</taxon>
        <taxon>Herbiconiux</taxon>
    </lineage>
</organism>
<reference evidence="3" key="1">
    <citation type="journal article" date="2019" name="Int. J. Syst. Evol. Microbiol.">
        <title>The Global Catalogue of Microorganisms (GCM) 10K type strain sequencing project: providing services to taxonomists for standard genome sequencing and annotation.</title>
        <authorList>
            <consortium name="The Broad Institute Genomics Platform"/>
            <consortium name="The Broad Institute Genome Sequencing Center for Infectious Disease"/>
            <person name="Wu L."/>
            <person name="Ma J."/>
        </authorList>
    </citation>
    <scope>NUCLEOTIDE SEQUENCE [LARGE SCALE GENOMIC DNA]</scope>
    <source>
        <strain evidence="3">JCM 16117</strain>
    </source>
</reference>
<sequence>MSWLLVPLTLAGAVAVVWYRLPTVVADPVVAVVAVGAQAVLGALLLLLLWAIDPLRPLGRPWIIVATAVVWGGGMCVFLSGFLNEQIDAVAAKLSLDPDLVLSAPVIEEAVKLLGVLALIGVGRRWVRDPLDGFVLGAAVGIGFLTVENVTYALSAAAEARDAAVPVTEAVTQSLLVRSALAVGSHSLYAGIAGFGLAALIVLHGRGRTGRGIAVFAAALTTTLAAHLLWDAEWGLTSPANVIPPAVIAVALVVIAAVLLRRGRLRLRTPTPAPADAPGTPASAP</sequence>
<feature type="transmembrane region" description="Helical" evidence="1">
    <location>
        <begin position="242"/>
        <end position="260"/>
    </location>
</feature>
<keyword evidence="1" id="KW-0472">Membrane</keyword>
<evidence type="ECO:0000256" key="1">
    <source>
        <dbReference type="SAM" id="Phobius"/>
    </source>
</evidence>
<accession>A0ABP5QJX6</accession>
<feature type="transmembrane region" description="Helical" evidence="1">
    <location>
        <begin position="175"/>
        <end position="201"/>
    </location>
</feature>
<feature type="transmembrane region" description="Helical" evidence="1">
    <location>
        <begin position="213"/>
        <end position="230"/>
    </location>
</feature>
<dbReference type="EMBL" id="BAAAQY010000005">
    <property type="protein sequence ID" value="GAA2235489.1"/>
    <property type="molecule type" value="Genomic_DNA"/>
</dbReference>
<keyword evidence="1" id="KW-1133">Transmembrane helix</keyword>